<dbReference type="SMART" id="SM00028">
    <property type="entry name" value="TPR"/>
    <property type="match status" value="5"/>
</dbReference>
<dbReference type="Proteomes" id="UP000011135">
    <property type="component" value="Unassembled WGS sequence"/>
</dbReference>
<name>L8JVJ1_9BACT</name>
<keyword evidence="2" id="KW-0812">Transmembrane</keyword>
<dbReference type="eggNOG" id="COG4995">
    <property type="taxonomic scope" value="Bacteria"/>
</dbReference>
<evidence type="ECO:0000313" key="4">
    <source>
        <dbReference type="EMBL" id="ELR72208.1"/>
    </source>
</evidence>
<dbReference type="PATRIC" id="fig|1237149.3.peg.1715"/>
<keyword evidence="2" id="KW-1133">Transmembrane helix</keyword>
<dbReference type="InterPro" id="IPR011990">
    <property type="entry name" value="TPR-like_helical_dom_sf"/>
</dbReference>
<feature type="transmembrane region" description="Helical" evidence="2">
    <location>
        <begin position="980"/>
        <end position="1000"/>
    </location>
</feature>
<sequence>MKCVFFLLLVLFTFTTTSHSQKKYITEIDSLNKVLAVSSGVERLEILDQLIERYFANSENEKMYELLAEMDTLAHQLNDGQGILRAYYYQGLIAFHKEWKADQAKEYFHKALKYGKKNKIESPLTYSGLYNNLGLVYKNIEQYDSAIYYYERTAAINEAHQLDKRNVSLFLNLGRIYRTVGQFHLHLTYAQKCLDVAIKVEDETAICTGYRAISEALHYDGSSDLAREYCRKALDLSIKLYGENHSNTALIKNWLSKCYSSMGDYEAALYYARGSCYSLRQVYGDLHPKLGNAYVVLAGIHMETATYDSAEYYYLKAYDCAVMAQVEKNVIIGMSARNVAKFYLSVGKFSEARKYLNLAFAKGLNFGNKAETNILNGDLYVREGDYLKALEAYNHALSARFGIFNFQFSLEPIDFQDISTHINGLTISQKKAATYEKLFKSESENIGYLFAAMNNYLLSDTLINNYRNSFTSDEDKLVLNNSSAKTYHGGIRVAHQLYETYNNSDYLNLAFNFAEKSKSNLLYQSISQHNAMQYGALPDSVVHFGEELKARINFYFSQINKSSLSGSKKRYYKDLLFNVKREYESYLSELEFEYPKYYQLKHASHFLTLPEIQHRLQNNVLLEYVLAEGAIYIFLVNNQNADILTLDRPEELESWIEKFRASIVGKDYVTYLETAHQLYKLLFEPVASYLEKDDQIIIVPDGNLWYLNFDLLLQEHVSGKPFQDLAYLIRDYSISYTNSANHFFINDDLSGIKDAPGKCLAFSYSNDASSTNSSIDFSVLRNLGDDLPGTRKEIRSISKLIPGKYYFGPLASESVFKEESKKYSILHLALHGEIDNKNPLYSKLHFSRNVKDTLNDGYLNTYEIYNMSFNAQMAVLSACNTGYGKLEKGEGLMSLGRAFQYAGVNSLLLTHWEVADEEAPEIMYNFYKYLKQGMGKSEALRQAKLEYLQTAGMFKSAPFYWGSFVVIGDTSPVEIESEGLGYWMYLLAVVALLAMAFIVYKRNVMS</sequence>
<evidence type="ECO:0000313" key="5">
    <source>
        <dbReference type="Proteomes" id="UP000011135"/>
    </source>
</evidence>
<dbReference type="Pfam" id="PF13374">
    <property type="entry name" value="TPR_10"/>
    <property type="match status" value="1"/>
</dbReference>
<dbReference type="Gene3D" id="1.25.40.10">
    <property type="entry name" value="Tetratricopeptide repeat domain"/>
    <property type="match status" value="2"/>
</dbReference>
<dbReference type="eggNOG" id="COG0457">
    <property type="taxonomic scope" value="Bacteria"/>
</dbReference>
<feature type="repeat" description="TPR" evidence="1">
    <location>
        <begin position="127"/>
        <end position="160"/>
    </location>
</feature>
<dbReference type="PROSITE" id="PS50005">
    <property type="entry name" value="TPR"/>
    <property type="match status" value="1"/>
</dbReference>
<keyword evidence="1" id="KW-0802">TPR repeat</keyword>
<protein>
    <recommendedName>
        <fullName evidence="3">CHAT domain-containing protein</fullName>
    </recommendedName>
</protein>
<reference evidence="4 5" key="1">
    <citation type="submission" date="2012-12" db="EMBL/GenBank/DDBJ databases">
        <title>Genome assembly of Fulvivirga imtechensis AK7.</title>
        <authorList>
            <person name="Nupur N."/>
            <person name="Khatri I."/>
            <person name="Kumar R."/>
            <person name="Subramanian S."/>
            <person name="Pinnaka A."/>
        </authorList>
    </citation>
    <scope>NUCLEOTIDE SEQUENCE [LARGE SCALE GENOMIC DNA]</scope>
    <source>
        <strain evidence="4 5">AK7</strain>
    </source>
</reference>
<evidence type="ECO:0000256" key="1">
    <source>
        <dbReference type="PROSITE-ProRule" id="PRU00339"/>
    </source>
</evidence>
<organism evidence="4 5">
    <name type="scientific">Fulvivirga imtechensis AK7</name>
    <dbReference type="NCBI Taxonomy" id="1237149"/>
    <lineage>
        <taxon>Bacteria</taxon>
        <taxon>Pseudomonadati</taxon>
        <taxon>Bacteroidota</taxon>
        <taxon>Cytophagia</taxon>
        <taxon>Cytophagales</taxon>
        <taxon>Fulvivirgaceae</taxon>
        <taxon>Fulvivirga</taxon>
    </lineage>
</organism>
<dbReference type="InterPro" id="IPR019734">
    <property type="entry name" value="TPR_rpt"/>
</dbReference>
<dbReference type="OrthoDB" id="9771112at2"/>
<dbReference type="AlphaFoldDB" id="L8JVJ1"/>
<feature type="domain" description="CHAT" evidence="3">
    <location>
        <begin position="673"/>
        <end position="969"/>
    </location>
</feature>
<keyword evidence="5" id="KW-1185">Reference proteome</keyword>
<accession>L8JVJ1</accession>
<proteinExistence type="predicted"/>
<dbReference type="InterPro" id="IPR024983">
    <property type="entry name" value="CHAT_dom"/>
</dbReference>
<gene>
    <name evidence="4" type="ORF">C900_01762</name>
</gene>
<dbReference type="STRING" id="1237149.C900_01762"/>
<dbReference type="Pfam" id="PF12770">
    <property type="entry name" value="CHAT"/>
    <property type="match status" value="1"/>
</dbReference>
<evidence type="ECO:0000259" key="3">
    <source>
        <dbReference type="Pfam" id="PF12770"/>
    </source>
</evidence>
<dbReference type="RefSeq" id="WP_009579201.1">
    <property type="nucleotide sequence ID" value="NZ_AMZN01000026.1"/>
</dbReference>
<dbReference type="EMBL" id="AMZN01000026">
    <property type="protein sequence ID" value="ELR72208.1"/>
    <property type="molecule type" value="Genomic_DNA"/>
</dbReference>
<evidence type="ECO:0000256" key="2">
    <source>
        <dbReference type="SAM" id="Phobius"/>
    </source>
</evidence>
<dbReference type="SUPFAM" id="SSF48452">
    <property type="entry name" value="TPR-like"/>
    <property type="match status" value="2"/>
</dbReference>
<dbReference type="PANTHER" id="PTHR10098">
    <property type="entry name" value="RAPSYN-RELATED"/>
    <property type="match status" value="1"/>
</dbReference>
<keyword evidence="2" id="KW-0472">Membrane</keyword>
<dbReference type="Pfam" id="PF13424">
    <property type="entry name" value="TPR_12"/>
    <property type="match status" value="1"/>
</dbReference>
<comment type="caution">
    <text evidence="4">The sequence shown here is derived from an EMBL/GenBank/DDBJ whole genome shotgun (WGS) entry which is preliminary data.</text>
</comment>